<accession>A0A1I1L689</accession>
<proteinExistence type="predicted"/>
<gene>
    <name evidence="1" type="ORF">SAMN05421762_1796</name>
</gene>
<name>A0A1I1L689_9RHOB</name>
<evidence type="ECO:0000313" key="2">
    <source>
        <dbReference type="Proteomes" id="UP000231644"/>
    </source>
</evidence>
<keyword evidence="2" id="KW-1185">Reference proteome</keyword>
<dbReference type="AlphaFoldDB" id="A0A1I1L689"/>
<dbReference type="Proteomes" id="UP000231644">
    <property type="component" value="Unassembled WGS sequence"/>
</dbReference>
<evidence type="ECO:0000313" key="1">
    <source>
        <dbReference type="EMBL" id="SFC68536.1"/>
    </source>
</evidence>
<sequence length="31" mass="3336">MDYFMGVFRWTLLVGAILACAAVSKIGVVGF</sequence>
<dbReference type="EMBL" id="FOLX01000001">
    <property type="protein sequence ID" value="SFC68536.1"/>
    <property type="molecule type" value="Genomic_DNA"/>
</dbReference>
<organism evidence="1 2">
    <name type="scientific">Pseudooceanicola nitratireducens</name>
    <dbReference type="NCBI Taxonomy" id="517719"/>
    <lineage>
        <taxon>Bacteria</taxon>
        <taxon>Pseudomonadati</taxon>
        <taxon>Pseudomonadota</taxon>
        <taxon>Alphaproteobacteria</taxon>
        <taxon>Rhodobacterales</taxon>
        <taxon>Paracoccaceae</taxon>
        <taxon>Pseudooceanicola</taxon>
    </lineage>
</organism>
<protein>
    <submittedName>
        <fullName evidence="1">Uncharacterized protein</fullName>
    </submittedName>
</protein>
<reference evidence="1 2" key="1">
    <citation type="submission" date="2016-10" db="EMBL/GenBank/DDBJ databases">
        <authorList>
            <person name="de Groot N.N."/>
        </authorList>
    </citation>
    <scope>NUCLEOTIDE SEQUENCE [LARGE SCALE GENOMIC DNA]</scope>
    <source>
        <strain evidence="1 2">DSM 29619</strain>
    </source>
</reference>